<name>A0A381TRZ4_9ZZZZ</name>
<evidence type="ECO:0000313" key="2">
    <source>
        <dbReference type="EMBL" id="SVA18614.1"/>
    </source>
</evidence>
<feature type="domain" description="SCP" evidence="1">
    <location>
        <begin position="30"/>
        <end position="140"/>
    </location>
</feature>
<reference evidence="2" key="1">
    <citation type="submission" date="2018-05" db="EMBL/GenBank/DDBJ databases">
        <authorList>
            <person name="Lanie J.A."/>
            <person name="Ng W.-L."/>
            <person name="Kazmierczak K.M."/>
            <person name="Andrzejewski T.M."/>
            <person name="Davidsen T.M."/>
            <person name="Wayne K.J."/>
            <person name="Tettelin H."/>
            <person name="Glass J.I."/>
            <person name="Rusch D."/>
            <person name="Podicherti R."/>
            <person name="Tsui H.-C.T."/>
            <person name="Winkler M.E."/>
        </authorList>
    </citation>
    <scope>NUCLEOTIDE SEQUENCE</scope>
</reference>
<dbReference type="InterPro" id="IPR014044">
    <property type="entry name" value="CAP_dom"/>
</dbReference>
<dbReference type="Pfam" id="PF14559">
    <property type="entry name" value="TPR_19"/>
    <property type="match status" value="1"/>
</dbReference>
<dbReference type="PANTHER" id="PTHR31157:SF1">
    <property type="entry name" value="SCP DOMAIN-CONTAINING PROTEIN"/>
    <property type="match status" value="1"/>
</dbReference>
<dbReference type="CDD" id="cd05379">
    <property type="entry name" value="CAP_bacterial"/>
    <property type="match status" value="1"/>
</dbReference>
<dbReference type="SMART" id="SM00028">
    <property type="entry name" value="TPR"/>
    <property type="match status" value="2"/>
</dbReference>
<dbReference type="Gene3D" id="1.25.40.10">
    <property type="entry name" value="Tetratricopeptide repeat domain"/>
    <property type="match status" value="1"/>
</dbReference>
<gene>
    <name evidence="2" type="ORF">METZ01_LOCUS71468</name>
</gene>
<dbReference type="AlphaFoldDB" id="A0A381TRZ4"/>
<dbReference type="PANTHER" id="PTHR31157">
    <property type="entry name" value="SCP DOMAIN-CONTAINING PROTEIN"/>
    <property type="match status" value="1"/>
</dbReference>
<dbReference type="Gene3D" id="3.40.33.10">
    <property type="entry name" value="CAP"/>
    <property type="match status" value="1"/>
</dbReference>
<evidence type="ECO:0000259" key="1">
    <source>
        <dbReference type="Pfam" id="PF00188"/>
    </source>
</evidence>
<dbReference type="InterPro" id="IPR035940">
    <property type="entry name" value="CAP_sf"/>
</dbReference>
<dbReference type="SUPFAM" id="SSF55797">
    <property type="entry name" value="PR-1-like"/>
    <property type="match status" value="1"/>
</dbReference>
<dbReference type="InterPro" id="IPR019734">
    <property type="entry name" value="TPR_rpt"/>
</dbReference>
<dbReference type="InterPro" id="IPR011990">
    <property type="entry name" value="TPR-like_helical_dom_sf"/>
</dbReference>
<accession>A0A381TRZ4</accession>
<dbReference type="PROSITE" id="PS50005">
    <property type="entry name" value="TPR"/>
    <property type="match status" value="2"/>
</dbReference>
<organism evidence="2">
    <name type="scientific">marine metagenome</name>
    <dbReference type="NCBI Taxonomy" id="408172"/>
    <lineage>
        <taxon>unclassified sequences</taxon>
        <taxon>metagenomes</taxon>
        <taxon>ecological metagenomes</taxon>
    </lineage>
</organism>
<dbReference type="EMBL" id="UINC01005036">
    <property type="protein sequence ID" value="SVA18614.1"/>
    <property type="molecule type" value="Genomic_DNA"/>
</dbReference>
<dbReference type="SUPFAM" id="SSF48452">
    <property type="entry name" value="TPR-like"/>
    <property type="match status" value="1"/>
</dbReference>
<proteinExistence type="predicted"/>
<dbReference type="Pfam" id="PF00188">
    <property type="entry name" value="CAP"/>
    <property type="match status" value="1"/>
</dbReference>
<sequence>MFFWILLVFPCPAYGQQALPDLNELAEEALELLNRSRQEAGLDSLKLHKALSMVATRHSQEQAARRRISHYSYEFGLSTERRILISYPNLHRLAENVARNRSVKLLHEALLRSEGHRRNRMDPKFTHVGIGLARASPVSLYLTEIFVVAPMNGSLGEPVAFYFDASPGSYEQGEGPLVELGTQVITVGRPGPDDPEHWTVKGIDAYQSGDLKSAEKFFQTSLALDPGYRFAKYNLSRVLLETGLPGDAIRLLDELLQDDPTDLDAMVTRGNASILLEDFKTAESIFRAVLVQRLVDAASWYDLGLALEYQDQLSEAESAYRQALHIDPTLVPAQIGLARVTRH</sequence>
<dbReference type="Pfam" id="PF00515">
    <property type="entry name" value="TPR_1"/>
    <property type="match status" value="1"/>
</dbReference>
<protein>
    <recommendedName>
        <fullName evidence="1">SCP domain-containing protein</fullName>
    </recommendedName>
</protein>